<keyword evidence="2" id="KW-1185">Reference proteome</keyword>
<evidence type="ECO:0000313" key="2">
    <source>
        <dbReference type="Proteomes" id="UP000789570"/>
    </source>
</evidence>
<protein>
    <submittedName>
        <fullName evidence="1">15011_t:CDS:1</fullName>
    </submittedName>
</protein>
<gene>
    <name evidence="1" type="ORF">FCALED_LOCUS12745</name>
</gene>
<accession>A0A9N9ER81</accession>
<name>A0A9N9ER81_9GLOM</name>
<evidence type="ECO:0000313" key="1">
    <source>
        <dbReference type="EMBL" id="CAG8685844.1"/>
    </source>
</evidence>
<comment type="caution">
    <text evidence="1">The sequence shown here is derived from an EMBL/GenBank/DDBJ whole genome shotgun (WGS) entry which is preliminary data.</text>
</comment>
<proteinExistence type="predicted"/>
<reference evidence="1" key="1">
    <citation type="submission" date="2021-06" db="EMBL/GenBank/DDBJ databases">
        <authorList>
            <person name="Kallberg Y."/>
            <person name="Tangrot J."/>
            <person name="Rosling A."/>
        </authorList>
    </citation>
    <scope>NUCLEOTIDE SEQUENCE</scope>
    <source>
        <strain evidence="1">UK204</strain>
    </source>
</reference>
<dbReference type="AlphaFoldDB" id="A0A9N9ER81"/>
<dbReference type="Proteomes" id="UP000789570">
    <property type="component" value="Unassembled WGS sequence"/>
</dbReference>
<dbReference type="EMBL" id="CAJVPQ010006532">
    <property type="protein sequence ID" value="CAG8685844.1"/>
    <property type="molecule type" value="Genomic_DNA"/>
</dbReference>
<organism evidence="1 2">
    <name type="scientific">Funneliformis caledonium</name>
    <dbReference type="NCBI Taxonomy" id="1117310"/>
    <lineage>
        <taxon>Eukaryota</taxon>
        <taxon>Fungi</taxon>
        <taxon>Fungi incertae sedis</taxon>
        <taxon>Mucoromycota</taxon>
        <taxon>Glomeromycotina</taxon>
        <taxon>Glomeromycetes</taxon>
        <taxon>Glomerales</taxon>
        <taxon>Glomeraceae</taxon>
        <taxon>Funneliformis</taxon>
    </lineage>
</organism>
<dbReference type="OrthoDB" id="10528303at2759"/>
<sequence length="47" mass="5252">MPSLISKFWTESRSLTPPPLPLKPFALIQSSASVPNISAHRFERSQT</sequence>